<sequence length="54" mass="6076">MRSDTVTLHPREGFKDVFTQAFRAEVAPVPEGRARFLHRYGAFAAAIRLAPFAE</sequence>
<gene>
    <name evidence="1" type="ORF">N801_01965</name>
</gene>
<dbReference type="Proteomes" id="UP000030013">
    <property type="component" value="Unassembled WGS sequence"/>
</dbReference>
<name>A0A0A0JKQ3_9MICO</name>
<reference evidence="1 2" key="1">
    <citation type="submission" date="2013-08" db="EMBL/GenBank/DDBJ databases">
        <title>The genome sequence of Knoellia aerolata.</title>
        <authorList>
            <person name="Zhu W."/>
            <person name="Wang G."/>
        </authorList>
    </citation>
    <scope>NUCLEOTIDE SEQUENCE [LARGE SCALE GENOMIC DNA]</scope>
    <source>
        <strain evidence="1 2">DSM 18566</strain>
    </source>
</reference>
<evidence type="ECO:0000313" key="1">
    <source>
        <dbReference type="EMBL" id="KGN36226.1"/>
    </source>
</evidence>
<accession>A0A0A0JKQ3</accession>
<dbReference type="OrthoDB" id="8478129at2"/>
<protein>
    <submittedName>
        <fullName evidence="1">Uncharacterized protein</fullName>
    </submittedName>
</protein>
<evidence type="ECO:0000313" key="2">
    <source>
        <dbReference type="Proteomes" id="UP000030013"/>
    </source>
</evidence>
<comment type="caution">
    <text evidence="1">The sequence shown here is derived from an EMBL/GenBank/DDBJ whole genome shotgun (WGS) entry which is preliminary data.</text>
</comment>
<dbReference type="AlphaFoldDB" id="A0A0A0JKQ3"/>
<organism evidence="1 2">
    <name type="scientific">Knoellia aerolata DSM 18566</name>
    <dbReference type="NCBI Taxonomy" id="1385519"/>
    <lineage>
        <taxon>Bacteria</taxon>
        <taxon>Bacillati</taxon>
        <taxon>Actinomycetota</taxon>
        <taxon>Actinomycetes</taxon>
        <taxon>Micrococcales</taxon>
        <taxon>Intrasporangiaceae</taxon>
        <taxon>Knoellia</taxon>
    </lineage>
</organism>
<proteinExistence type="predicted"/>
<keyword evidence="2" id="KW-1185">Reference proteome</keyword>
<dbReference type="EMBL" id="AVPL01000121">
    <property type="protein sequence ID" value="KGN36226.1"/>
    <property type="molecule type" value="Genomic_DNA"/>
</dbReference>